<feature type="domain" description="Helix-hairpin-helix DNA-binding motif class 1" evidence="9">
    <location>
        <begin position="125"/>
        <end position="144"/>
    </location>
</feature>
<accession>A0A1U9K4G3</accession>
<keyword evidence="13" id="KW-1185">Reference proteome</keyword>
<keyword evidence="6" id="KW-0235">DNA replication</keyword>
<dbReference type="SUPFAM" id="SSF81301">
    <property type="entry name" value="Nucleotidyltransferase"/>
    <property type="match status" value="1"/>
</dbReference>
<dbReference type="FunFam" id="3.20.20.140:FF:000047">
    <property type="entry name" value="PHP domain-containing protein"/>
    <property type="match status" value="1"/>
</dbReference>
<organism evidence="12 13">
    <name type="scientific">Novibacillus thermophilus</name>
    <dbReference type="NCBI Taxonomy" id="1471761"/>
    <lineage>
        <taxon>Bacteria</taxon>
        <taxon>Bacillati</taxon>
        <taxon>Bacillota</taxon>
        <taxon>Bacilli</taxon>
        <taxon>Bacillales</taxon>
        <taxon>Thermoactinomycetaceae</taxon>
        <taxon>Novibacillus</taxon>
    </lineage>
</organism>
<dbReference type="NCBIfam" id="NF006375">
    <property type="entry name" value="PRK08609.1"/>
    <property type="match status" value="1"/>
</dbReference>
<dbReference type="GO" id="GO:0004527">
    <property type="term" value="F:exonuclease activity"/>
    <property type="evidence" value="ECO:0007669"/>
    <property type="project" value="UniProtKB-KW"/>
</dbReference>
<dbReference type="GO" id="GO:0006281">
    <property type="term" value="P:DNA repair"/>
    <property type="evidence" value="ECO:0007669"/>
    <property type="project" value="InterPro"/>
</dbReference>
<dbReference type="EC" id="2.7.7.7" evidence="2"/>
<dbReference type="OrthoDB" id="9808747at2"/>
<evidence type="ECO:0000256" key="8">
    <source>
        <dbReference type="ARBA" id="ARBA00049244"/>
    </source>
</evidence>
<dbReference type="AlphaFoldDB" id="A0A1U9K4G3"/>
<dbReference type="InterPro" id="IPR043519">
    <property type="entry name" value="NT_sf"/>
</dbReference>
<dbReference type="PIRSF" id="PIRSF005047">
    <property type="entry name" value="UCP005047_YshC"/>
    <property type="match status" value="1"/>
</dbReference>
<dbReference type="GO" id="GO:0005829">
    <property type="term" value="C:cytosol"/>
    <property type="evidence" value="ECO:0007669"/>
    <property type="project" value="TreeGrafter"/>
</dbReference>
<dbReference type="PANTHER" id="PTHR36928">
    <property type="entry name" value="PHOSPHATASE YCDX-RELATED"/>
    <property type="match status" value="1"/>
</dbReference>
<dbReference type="Gene3D" id="3.30.460.10">
    <property type="entry name" value="Beta Polymerase, domain 2"/>
    <property type="match status" value="1"/>
</dbReference>
<dbReference type="Proteomes" id="UP000188603">
    <property type="component" value="Chromosome"/>
</dbReference>
<dbReference type="InterPro" id="IPR003583">
    <property type="entry name" value="Hlx-hairpin-Hlx_DNA-bd_motif"/>
</dbReference>
<evidence type="ECO:0000259" key="10">
    <source>
        <dbReference type="SMART" id="SM00481"/>
    </source>
</evidence>
<dbReference type="GO" id="GO:0008270">
    <property type="term" value="F:zinc ion binding"/>
    <property type="evidence" value="ECO:0007669"/>
    <property type="project" value="TreeGrafter"/>
</dbReference>
<dbReference type="Gene3D" id="3.30.210.10">
    <property type="entry name" value="DNA polymerase, thumb domain"/>
    <property type="match status" value="1"/>
</dbReference>
<dbReference type="PANTHER" id="PTHR36928:SF1">
    <property type="entry name" value="PHOSPHATASE YCDX-RELATED"/>
    <property type="match status" value="1"/>
</dbReference>
<feature type="domain" description="Helix-hairpin-helix DNA-binding motif class 1" evidence="9">
    <location>
        <begin position="90"/>
        <end position="109"/>
    </location>
</feature>
<evidence type="ECO:0000313" key="12">
    <source>
        <dbReference type="EMBL" id="AQS54914.1"/>
    </source>
</evidence>
<dbReference type="SUPFAM" id="SSF89550">
    <property type="entry name" value="PHP domain-like"/>
    <property type="match status" value="1"/>
</dbReference>
<dbReference type="Pfam" id="PF14791">
    <property type="entry name" value="DNA_pol_B_thumb"/>
    <property type="match status" value="1"/>
</dbReference>
<dbReference type="SUPFAM" id="SSF47802">
    <property type="entry name" value="DNA polymerase beta, N-terminal domain-like"/>
    <property type="match status" value="1"/>
</dbReference>
<sequence length="578" mass="64591">MPSHRDIAEMLFELANYMEIDGENPYRANAYRRAGQAVEHLKRPLEEIKEDLQSVAGIGKGTAAVIREIIETGESSLLNEYREKLPKGLMSLLELPGLGPKSVKTLYKKLNVTNVSELEQAIRRQQVRTLPGFGAKSEAKLLEAIQRAGTRPERLPLGHVRPVAEEVLTQIQSIPEVVQASLAGSIRRMEETVKDVDIVVATEQPDHVAREVASLPAVEEVVNRGTTKVSVLVAADWLVQVDVRIVTPEQYATALHHFTGSKEHNVRIRQIAKEKGWKVSEYGVEQLADGRTLTFDEETHFYNELGLPYIPPELRQGKGETEVGLEQGLPDLVAEKDIRGDLHVHSQWSDGHCTIREMAEAAKSKGYEYVAVTDHSRSLVIAGGLSVEDLMKQREEIDRVNRELDGITVLAGVEVDILPDGRLDYPDDVLEQLDVVIASVHSAFGQDERTMTKRILRAVENPYVHVIAHPTGRLLNRRDSYALNLPEIFKRAADTGTVLELNANPNRLDLNDRHLRQAVEDYGVTIAINTDAHRAEHLHLITYGVGTARRGWLTRHHILNTLTLDKLVKRLKGKNHGS</sequence>
<dbReference type="SMART" id="SM00481">
    <property type="entry name" value="POLIIIAc"/>
    <property type="match status" value="1"/>
</dbReference>
<reference evidence="12 13" key="1">
    <citation type="journal article" date="2015" name="Int. J. Syst. Evol. Microbiol.">
        <title>Novibacillus thermophilus gen. nov., sp. nov., a Gram-staining-negative and moderately thermophilic member of the family Thermoactinomycetaceae.</title>
        <authorList>
            <person name="Yang G."/>
            <person name="Chen J."/>
            <person name="Zhou S."/>
        </authorList>
    </citation>
    <scope>NUCLEOTIDE SEQUENCE [LARGE SCALE GENOMIC DNA]</scope>
    <source>
        <strain evidence="12 13">SG-1</strain>
    </source>
</reference>
<name>A0A1U9K4G3_9BACL</name>
<dbReference type="InterPro" id="IPR037160">
    <property type="entry name" value="DNA_Pol_thumb_sf"/>
</dbReference>
<keyword evidence="12" id="KW-0540">Nuclease</keyword>
<dbReference type="SMART" id="SM00278">
    <property type="entry name" value="HhH1"/>
    <property type="match status" value="3"/>
</dbReference>
<keyword evidence="4" id="KW-0808">Transferase</keyword>
<dbReference type="InterPro" id="IPR004013">
    <property type="entry name" value="PHP_dom"/>
</dbReference>
<keyword evidence="5" id="KW-0548">Nucleotidyltransferase</keyword>
<evidence type="ECO:0000256" key="2">
    <source>
        <dbReference type="ARBA" id="ARBA00012417"/>
    </source>
</evidence>
<evidence type="ECO:0000256" key="1">
    <source>
        <dbReference type="ARBA" id="ARBA00001946"/>
    </source>
</evidence>
<dbReference type="InterPro" id="IPR010996">
    <property type="entry name" value="HHH_MUS81"/>
</dbReference>
<evidence type="ECO:0000256" key="5">
    <source>
        <dbReference type="ARBA" id="ARBA00022695"/>
    </source>
</evidence>
<dbReference type="RefSeq" id="WP_077718730.1">
    <property type="nucleotide sequence ID" value="NZ_CP019699.1"/>
</dbReference>
<dbReference type="InterPro" id="IPR047967">
    <property type="entry name" value="PolX_PHP"/>
</dbReference>
<proteinExistence type="predicted"/>
<comment type="cofactor">
    <cofactor evidence="1">
        <name>Mg(2+)</name>
        <dbReference type="ChEBI" id="CHEBI:18420"/>
    </cofactor>
</comment>
<dbReference type="InterPro" id="IPR003141">
    <property type="entry name" value="Pol/His_phosphatase_N"/>
</dbReference>
<dbReference type="Gene3D" id="1.10.150.20">
    <property type="entry name" value="5' to 3' exonuclease, C-terminal subdomain"/>
    <property type="match status" value="1"/>
</dbReference>
<evidence type="ECO:0000256" key="3">
    <source>
        <dbReference type="ARBA" id="ARBA00022634"/>
    </source>
</evidence>
<evidence type="ECO:0000259" key="11">
    <source>
        <dbReference type="SMART" id="SM00483"/>
    </source>
</evidence>
<dbReference type="Pfam" id="PF02811">
    <property type="entry name" value="PHP"/>
    <property type="match status" value="1"/>
</dbReference>
<evidence type="ECO:0000313" key="13">
    <source>
        <dbReference type="Proteomes" id="UP000188603"/>
    </source>
</evidence>
<dbReference type="SMART" id="SM00483">
    <property type="entry name" value="POLXc"/>
    <property type="match status" value="1"/>
</dbReference>
<evidence type="ECO:0000259" key="9">
    <source>
        <dbReference type="SMART" id="SM00278"/>
    </source>
</evidence>
<evidence type="ECO:0000256" key="7">
    <source>
        <dbReference type="ARBA" id="ARBA00022932"/>
    </source>
</evidence>
<dbReference type="KEGG" id="ntr:B0W44_03135"/>
<dbReference type="Gene3D" id="1.10.150.110">
    <property type="entry name" value="DNA polymerase beta, N-terminal domain-like"/>
    <property type="match status" value="1"/>
</dbReference>
<dbReference type="InterPro" id="IPR016195">
    <property type="entry name" value="Pol/histidinol_Pase-like"/>
</dbReference>
<protein>
    <recommendedName>
        <fullName evidence="2">DNA-directed DNA polymerase</fullName>
        <ecNumber evidence="2">2.7.7.7</ecNumber>
    </recommendedName>
</protein>
<dbReference type="STRING" id="1471761.B0W44_03135"/>
<keyword evidence="7" id="KW-0239">DNA-directed DNA polymerase</keyword>
<dbReference type="CDD" id="cd00141">
    <property type="entry name" value="NT_POLXc"/>
    <property type="match status" value="1"/>
</dbReference>
<dbReference type="Pfam" id="PF14716">
    <property type="entry name" value="HHH_8"/>
    <property type="match status" value="1"/>
</dbReference>
<feature type="domain" description="Helix-hairpin-helix DNA-binding motif class 1" evidence="9">
    <location>
        <begin position="50"/>
        <end position="69"/>
    </location>
</feature>
<dbReference type="InterPro" id="IPR029398">
    <property type="entry name" value="PolB_thumb"/>
</dbReference>
<dbReference type="InterPro" id="IPR050243">
    <property type="entry name" value="PHP_phosphatase"/>
</dbReference>
<dbReference type="InterPro" id="IPR002054">
    <property type="entry name" value="DNA-dir_DNA_pol_X"/>
</dbReference>
<keyword evidence="3" id="KW-0237">DNA synthesis</keyword>
<keyword evidence="12" id="KW-0378">Hydrolase</keyword>
<dbReference type="Gene3D" id="3.20.20.140">
    <property type="entry name" value="Metal-dependent hydrolases"/>
    <property type="match status" value="1"/>
</dbReference>
<dbReference type="InterPro" id="IPR022311">
    <property type="entry name" value="PolX-like"/>
</dbReference>
<dbReference type="GO" id="GO:0003677">
    <property type="term" value="F:DNA binding"/>
    <property type="evidence" value="ECO:0007669"/>
    <property type="project" value="InterPro"/>
</dbReference>
<dbReference type="InterPro" id="IPR027421">
    <property type="entry name" value="DNA_pol_lamdba_lyase_dom_sf"/>
</dbReference>
<gene>
    <name evidence="12" type="ORF">B0W44_03135</name>
</gene>
<keyword evidence="12" id="KW-0269">Exonuclease</keyword>
<dbReference type="EMBL" id="CP019699">
    <property type="protein sequence ID" value="AQS54914.1"/>
    <property type="molecule type" value="Genomic_DNA"/>
</dbReference>
<dbReference type="GO" id="GO:0003887">
    <property type="term" value="F:DNA-directed DNA polymerase activity"/>
    <property type="evidence" value="ECO:0007669"/>
    <property type="project" value="UniProtKB-KW"/>
</dbReference>
<dbReference type="GO" id="GO:0042578">
    <property type="term" value="F:phosphoric ester hydrolase activity"/>
    <property type="evidence" value="ECO:0007669"/>
    <property type="project" value="TreeGrafter"/>
</dbReference>
<dbReference type="CDD" id="cd07436">
    <property type="entry name" value="PHP_PolX"/>
    <property type="match status" value="1"/>
</dbReference>
<feature type="domain" description="DNA-directed DNA polymerase X" evidence="11">
    <location>
        <begin position="2"/>
        <end position="316"/>
    </location>
</feature>
<evidence type="ECO:0000256" key="4">
    <source>
        <dbReference type="ARBA" id="ARBA00022679"/>
    </source>
</evidence>
<feature type="domain" description="Polymerase/histidinol phosphatase N-terminal" evidence="10">
    <location>
        <begin position="340"/>
        <end position="419"/>
    </location>
</feature>
<comment type="catalytic activity">
    <reaction evidence="8">
        <text>DNA(n) + a 2'-deoxyribonucleoside 5'-triphosphate = DNA(n+1) + diphosphate</text>
        <dbReference type="Rhea" id="RHEA:22508"/>
        <dbReference type="Rhea" id="RHEA-COMP:17339"/>
        <dbReference type="Rhea" id="RHEA-COMP:17340"/>
        <dbReference type="ChEBI" id="CHEBI:33019"/>
        <dbReference type="ChEBI" id="CHEBI:61560"/>
        <dbReference type="ChEBI" id="CHEBI:173112"/>
        <dbReference type="EC" id="2.7.7.7"/>
    </reaction>
</comment>
<dbReference type="Pfam" id="PF14520">
    <property type="entry name" value="HHH_5"/>
    <property type="match status" value="1"/>
</dbReference>
<evidence type="ECO:0000256" key="6">
    <source>
        <dbReference type="ARBA" id="ARBA00022705"/>
    </source>
</evidence>